<dbReference type="Proteomes" id="UP000188320">
    <property type="component" value="Unassembled WGS sequence"/>
</dbReference>
<accession>A0A1R1PRW0</accession>
<reference evidence="2" key="1">
    <citation type="submission" date="2017-01" db="EMBL/GenBank/DDBJ databases">
        <authorList>
            <person name="Wang Y."/>
            <person name="White M."/>
            <person name="Kvist S."/>
            <person name="Moncalvo J.-M."/>
        </authorList>
    </citation>
    <scope>NUCLEOTIDE SEQUENCE [LARGE SCALE GENOMIC DNA]</scope>
    <source>
        <strain evidence="2">COL-18-3</strain>
    </source>
</reference>
<dbReference type="AlphaFoldDB" id="A0A1R1PRW0"/>
<organism evidence="1 2">
    <name type="scientific">Zancudomyces culisetae</name>
    <name type="common">Gut fungus</name>
    <name type="synonym">Smittium culisetae</name>
    <dbReference type="NCBI Taxonomy" id="1213189"/>
    <lineage>
        <taxon>Eukaryota</taxon>
        <taxon>Fungi</taxon>
        <taxon>Fungi incertae sedis</taxon>
        <taxon>Zoopagomycota</taxon>
        <taxon>Kickxellomycotina</taxon>
        <taxon>Harpellomycetes</taxon>
        <taxon>Harpellales</taxon>
        <taxon>Legeriomycetaceae</taxon>
        <taxon>Zancudomyces</taxon>
    </lineage>
</organism>
<proteinExistence type="predicted"/>
<sequence length="27" mass="3177">MISEQRKLDINNAILEGRNIDQIIIEH</sequence>
<gene>
    <name evidence="1" type="ORF">AX774_g2798</name>
</gene>
<protein>
    <submittedName>
        <fullName evidence="1">Uncharacterized protein</fullName>
    </submittedName>
</protein>
<dbReference type="EMBL" id="LSSK01000331">
    <property type="protein sequence ID" value="OMH83688.1"/>
    <property type="molecule type" value="Genomic_DNA"/>
</dbReference>
<keyword evidence="2" id="KW-1185">Reference proteome</keyword>
<name>A0A1R1PRW0_ZANCU</name>
<evidence type="ECO:0000313" key="2">
    <source>
        <dbReference type="Proteomes" id="UP000188320"/>
    </source>
</evidence>
<comment type="caution">
    <text evidence="1">The sequence shown here is derived from an EMBL/GenBank/DDBJ whole genome shotgun (WGS) entry which is preliminary data.</text>
</comment>
<evidence type="ECO:0000313" key="1">
    <source>
        <dbReference type="EMBL" id="OMH83688.1"/>
    </source>
</evidence>
<feature type="non-terminal residue" evidence="1">
    <location>
        <position position="27"/>
    </location>
</feature>